<dbReference type="EMBL" id="MU863891">
    <property type="protein sequence ID" value="KAK4203161.1"/>
    <property type="molecule type" value="Genomic_DNA"/>
</dbReference>
<name>A0AAN6XP48_9PEZI</name>
<dbReference type="AlphaFoldDB" id="A0AAN6XP48"/>
<feature type="compositionally biased region" description="Polar residues" evidence="1">
    <location>
        <begin position="16"/>
        <end position="35"/>
    </location>
</feature>
<feature type="region of interest" description="Disordered" evidence="1">
    <location>
        <begin position="1"/>
        <end position="89"/>
    </location>
</feature>
<evidence type="ECO:0000256" key="1">
    <source>
        <dbReference type="SAM" id="MobiDB-lite"/>
    </source>
</evidence>
<gene>
    <name evidence="2" type="ORF">QBC40DRAFT_318529</name>
</gene>
<reference evidence="2" key="1">
    <citation type="journal article" date="2023" name="Mol. Phylogenet. Evol.">
        <title>Genome-scale phylogeny and comparative genomics of the fungal order Sordariales.</title>
        <authorList>
            <person name="Hensen N."/>
            <person name="Bonometti L."/>
            <person name="Westerberg I."/>
            <person name="Brannstrom I.O."/>
            <person name="Guillou S."/>
            <person name="Cros-Aarteil S."/>
            <person name="Calhoun S."/>
            <person name="Haridas S."/>
            <person name="Kuo A."/>
            <person name="Mondo S."/>
            <person name="Pangilinan J."/>
            <person name="Riley R."/>
            <person name="LaButti K."/>
            <person name="Andreopoulos B."/>
            <person name="Lipzen A."/>
            <person name="Chen C."/>
            <person name="Yan M."/>
            <person name="Daum C."/>
            <person name="Ng V."/>
            <person name="Clum A."/>
            <person name="Steindorff A."/>
            <person name="Ohm R.A."/>
            <person name="Martin F."/>
            <person name="Silar P."/>
            <person name="Natvig D.O."/>
            <person name="Lalanne C."/>
            <person name="Gautier V."/>
            <person name="Ament-Velasquez S.L."/>
            <person name="Kruys A."/>
            <person name="Hutchinson M.I."/>
            <person name="Powell A.J."/>
            <person name="Barry K."/>
            <person name="Miller A.N."/>
            <person name="Grigoriev I.V."/>
            <person name="Debuchy R."/>
            <person name="Gladieux P."/>
            <person name="Hiltunen Thoren M."/>
            <person name="Johannesson H."/>
        </authorList>
    </citation>
    <scope>NUCLEOTIDE SEQUENCE</scope>
    <source>
        <strain evidence="2">CBS 315.58</strain>
    </source>
</reference>
<proteinExistence type="predicted"/>
<dbReference type="Proteomes" id="UP001303160">
    <property type="component" value="Unassembled WGS sequence"/>
</dbReference>
<accession>A0AAN6XP48</accession>
<sequence>METRDTDQAGAPGSDPISTVLSTTDATENAATSPDPSVAGGASSHKASADKSPDVNIPESASTTPAQTPRELLGPHATQDPFPMEGKTYALKDPKRGGILAHTKRKFFLVSPADSLEDDVHWQWSFKDITGDGSMMRLMSPWLEAGGSRWILLDVTRRSADGKVVVSVDMDMKWPAGQKQPTFKNAYIDEDWKQQRDGPIKILEEAQWGNFAVRELGKAIGWEFIRVE</sequence>
<reference evidence="2" key="2">
    <citation type="submission" date="2023-05" db="EMBL/GenBank/DDBJ databases">
        <authorList>
            <consortium name="Lawrence Berkeley National Laboratory"/>
            <person name="Steindorff A."/>
            <person name="Hensen N."/>
            <person name="Bonometti L."/>
            <person name="Westerberg I."/>
            <person name="Brannstrom I.O."/>
            <person name="Guillou S."/>
            <person name="Cros-Aarteil S."/>
            <person name="Calhoun S."/>
            <person name="Haridas S."/>
            <person name="Kuo A."/>
            <person name="Mondo S."/>
            <person name="Pangilinan J."/>
            <person name="Riley R."/>
            <person name="Labutti K."/>
            <person name="Andreopoulos B."/>
            <person name="Lipzen A."/>
            <person name="Chen C."/>
            <person name="Yanf M."/>
            <person name="Daum C."/>
            <person name="Ng V."/>
            <person name="Clum A."/>
            <person name="Ohm R."/>
            <person name="Martin F."/>
            <person name="Silar P."/>
            <person name="Natvig D."/>
            <person name="Lalanne C."/>
            <person name="Gautier V."/>
            <person name="Ament-Velasquez S.L."/>
            <person name="Kruys A."/>
            <person name="Hutchinson M.I."/>
            <person name="Powell A.J."/>
            <person name="Barry K."/>
            <person name="Miller A.N."/>
            <person name="Grigoriev I.V."/>
            <person name="Debuchy R."/>
            <person name="Gladieux P."/>
            <person name="Thoren M.H."/>
            <person name="Johannesson H."/>
        </authorList>
    </citation>
    <scope>NUCLEOTIDE SEQUENCE</scope>
    <source>
        <strain evidence="2">CBS 315.58</strain>
    </source>
</reference>
<protein>
    <submittedName>
        <fullName evidence="2">Uncharacterized protein</fullName>
    </submittedName>
</protein>
<organism evidence="2 3">
    <name type="scientific">Triangularia verruculosa</name>
    <dbReference type="NCBI Taxonomy" id="2587418"/>
    <lineage>
        <taxon>Eukaryota</taxon>
        <taxon>Fungi</taxon>
        <taxon>Dikarya</taxon>
        <taxon>Ascomycota</taxon>
        <taxon>Pezizomycotina</taxon>
        <taxon>Sordariomycetes</taxon>
        <taxon>Sordariomycetidae</taxon>
        <taxon>Sordariales</taxon>
        <taxon>Podosporaceae</taxon>
        <taxon>Triangularia</taxon>
    </lineage>
</organism>
<evidence type="ECO:0000313" key="2">
    <source>
        <dbReference type="EMBL" id="KAK4203161.1"/>
    </source>
</evidence>
<comment type="caution">
    <text evidence="2">The sequence shown here is derived from an EMBL/GenBank/DDBJ whole genome shotgun (WGS) entry which is preliminary data.</text>
</comment>
<evidence type="ECO:0000313" key="3">
    <source>
        <dbReference type="Proteomes" id="UP001303160"/>
    </source>
</evidence>
<keyword evidence="3" id="KW-1185">Reference proteome</keyword>